<dbReference type="PANTHER" id="PTHR38011:SF11">
    <property type="entry name" value="2,5-DIAMINO-6-RIBOSYLAMINO-4(3H)-PYRIMIDINONE 5'-PHOSPHATE REDUCTASE"/>
    <property type="match status" value="1"/>
</dbReference>
<organism evidence="2 3">
    <name type="scientific">Maricaulis maris</name>
    <dbReference type="NCBI Taxonomy" id="74318"/>
    <lineage>
        <taxon>Bacteria</taxon>
        <taxon>Pseudomonadati</taxon>
        <taxon>Pseudomonadota</taxon>
        <taxon>Alphaproteobacteria</taxon>
        <taxon>Maricaulales</taxon>
        <taxon>Maricaulaceae</taxon>
        <taxon>Maricaulis</taxon>
    </lineage>
</organism>
<gene>
    <name evidence="2" type="ORF">C7435_3301</name>
</gene>
<dbReference type="PANTHER" id="PTHR38011">
    <property type="entry name" value="DIHYDROFOLATE REDUCTASE FAMILY PROTEIN (AFU_ORTHOLOGUE AFUA_8G06820)"/>
    <property type="match status" value="1"/>
</dbReference>
<evidence type="ECO:0000313" key="2">
    <source>
        <dbReference type="EMBL" id="RKQ89597.1"/>
    </source>
</evidence>
<dbReference type="OrthoDB" id="9782335at2"/>
<comment type="caution">
    <text evidence="2">The sequence shown here is derived from an EMBL/GenBank/DDBJ whole genome shotgun (WGS) entry which is preliminary data.</text>
</comment>
<dbReference type="InterPro" id="IPR002734">
    <property type="entry name" value="RibDG_C"/>
</dbReference>
<reference evidence="2 3" key="1">
    <citation type="submission" date="2018-10" db="EMBL/GenBank/DDBJ databases">
        <title>Genomic Encyclopedia of Type Strains, Phase IV (KMG-IV): sequencing the most valuable type-strain genomes for metagenomic binning, comparative biology and taxonomic classification.</title>
        <authorList>
            <person name="Goeker M."/>
        </authorList>
    </citation>
    <scope>NUCLEOTIDE SEQUENCE [LARGE SCALE GENOMIC DNA]</scope>
    <source>
        <strain evidence="2 3">DSM 4734</strain>
    </source>
</reference>
<accession>A0A495CW56</accession>
<protein>
    <submittedName>
        <fullName evidence="2">Dihydrofolate reductase</fullName>
    </submittedName>
</protein>
<name>A0A495CW56_9PROT</name>
<dbReference type="EMBL" id="RBIM01000009">
    <property type="protein sequence ID" value="RKQ89597.1"/>
    <property type="molecule type" value="Genomic_DNA"/>
</dbReference>
<proteinExistence type="predicted"/>
<evidence type="ECO:0000313" key="3">
    <source>
        <dbReference type="Proteomes" id="UP000273675"/>
    </source>
</evidence>
<sequence>MPTGHIMMAMTLDGFVARKDHALDWLMKLDTEGEDHGFTEFQVSTDVIVMGTGSFKTILGFDEWVYQKPVVVLSKSLTDSDVPGHLKETVEISRLSPGELMAEFKRRGYDRVYVDGGAIIRSFLRAGHIADMKVTIVPVLIGEGIRMFGELDKDIDLELLDVTHFKSGLVDMRYKVS</sequence>
<dbReference type="AlphaFoldDB" id="A0A495CW56"/>
<feature type="domain" description="Bacterial bifunctional deaminase-reductase C-terminal" evidence="1">
    <location>
        <begin position="6"/>
        <end position="169"/>
    </location>
</feature>
<evidence type="ECO:0000259" key="1">
    <source>
        <dbReference type="Pfam" id="PF01872"/>
    </source>
</evidence>
<dbReference type="Proteomes" id="UP000273675">
    <property type="component" value="Unassembled WGS sequence"/>
</dbReference>
<dbReference type="GO" id="GO:0009231">
    <property type="term" value="P:riboflavin biosynthetic process"/>
    <property type="evidence" value="ECO:0007669"/>
    <property type="project" value="InterPro"/>
</dbReference>
<dbReference type="SUPFAM" id="SSF53597">
    <property type="entry name" value="Dihydrofolate reductase-like"/>
    <property type="match status" value="1"/>
</dbReference>
<dbReference type="InterPro" id="IPR050765">
    <property type="entry name" value="Riboflavin_Biosynth_HTPR"/>
</dbReference>
<dbReference type="Pfam" id="PF01872">
    <property type="entry name" value="RibD_C"/>
    <property type="match status" value="1"/>
</dbReference>
<dbReference type="Gene3D" id="3.40.430.10">
    <property type="entry name" value="Dihydrofolate Reductase, subunit A"/>
    <property type="match status" value="1"/>
</dbReference>
<dbReference type="GO" id="GO:0008703">
    <property type="term" value="F:5-amino-6-(5-phosphoribosylamino)uracil reductase activity"/>
    <property type="evidence" value="ECO:0007669"/>
    <property type="project" value="InterPro"/>
</dbReference>
<dbReference type="InterPro" id="IPR024072">
    <property type="entry name" value="DHFR-like_dom_sf"/>
</dbReference>